<dbReference type="PROSITE" id="PS51126">
    <property type="entry name" value="DILUTE"/>
    <property type="match status" value="1"/>
</dbReference>
<dbReference type="Proteomes" id="UP000509704">
    <property type="component" value="Chromosome 1"/>
</dbReference>
<dbReference type="SMART" id="SM01132">
    <property type="entry name" value="DIL"/>
    <property type="match status" value="1"/>
</dbReference>
<feature type="region of interest" description="Disordered" evidence="1">
    <location>
        <begin position="739"/>
        <end position="787"/>
    </location>
</feature>
<dbReference type="Pfam" id="PF01843">
    <property type="entry name" value="DIL"/>
    <property type="match status" value="2"/>
</dbReference>
<evidence type="ECO:0000259" key="2">
    <source>
        <dbReference type="PROSITE" id="PS51126"/>
    </source>
</evidence>
<gene>
    <name evidence="3" type="ORF">HG535_0A01830</name>
</gene>
<evidence type="ECO:0000313" key="4">
    <source>
        <dbReference type="Proteomes" id="UP000509704"/>
    </source>
</evidence>
<dbReference type="InterPro" id="IPR036770">
    <property type="entry name" value="Ankyrin_rpt-contain_sf"/>
</dbReference>
<dbReference type="EMBL" id="CP058604">
    <property type="protein sequence ID" value="QLG70245.1"/>
    <property type="molecule type" value="Genomic_DNA"/>
</dbReference>
<feature type="compositionally biased region" description="Acidic residues" evidence="1">
    <location>
        <begin position="751"/>
        <end position="765"/>
    </location>
</feature>
<reference evidence="3 4" key="1">
    <citation type="submission" date="2020-07" db="EMBL/GenBank/DDBJ databases">
        <title>The yeast mating-type switching endonuclease HO is a domesticated member of an unorthodox homing genetic element family.</title>
        <authorList>
            <person name="Coughlan A.Y."/>
            <person name="Lombardi L."/>
            <person name="Braun-Galleani S."/>
            <person name="Martos A.R."/>
            <person name="Galeote V."/>
            <person name="Bigey F."/>
            <person name="Dequin S."/>
            <person name="Byrne K.P."/>
            <person name="Wolfe K.H."/>
        </authorList>
    </citation>
    <scope>NUCLEOTIDE SEQUENCE [LARGE SCALE GENOMIC DNA]</scope>
    <source>
        <strain evidence="3 4">NRRL Y-6702</strain>
    </source>
</reference>
<dbReference type="OrthoDB" id="426293at2759"/>
<dbReference type="InterPro" id="IPR002710">
    <property type="entry name" value="Dilute_dom"/>
</dbReference>
<keyword evidence="4" id="KW-1185">Reference proteome</keyword>
<proteinExistence type="predicted"/>
<dbReference type="KEGG" id="zmk:HG535_0A01830"/>
<organism evidence="3 4">
    <name type="scientific">Zygotorulaspora mrakii</name>
    <name type="common">Zygosaccharomyces mrakii</name>
    <dbReference type="NCBI Taxonomy" id="42260"/>
    <lineage>
        <taxon>Eukaryota</taxon>
        <taxon>Fungi</taxon>
        <taxon>Dikarya</taxon>
        <taxon>Ascomycota</taxon>
        <taxon>Saccharomycotina</taxon>
        <taxon>Saccharomycetes</taxon>
        <taxon>Saccharomycetales</taxon>
        <taxon>Saccharomycetaceae</taxon>
        <taxon>Zygotorulaspora</taxon>
    </lineage>
</organism>
<protein>
    <recommendedName>
        <fullName evidence="2">Dilute domain-containing protein</fullName>
    </recommendedName>
</protein>
<dbReference type="GO" id="GO:0051020">
    <property type="term" value="F:GTPase binding"/>
    <property type="evidence" value="ECO:0007669"/>
    <property type="project" value="TreeGrafter"/>
</dbReference>
<name>A0A7H9AVF0_ZYGMR</name>
<dbReference type="GeneID" id="59233881"/>
<dbReference type="SUPFAM" id="SSF48403">
    <property type="entry name" value="Ankyrin repeat"/>
    <property type="match status" value="1"/>
</dbReference>
<dbReference type="PANTHER" id="PTHR16027">
    <property type="entry name" value="DILUTE DOMAIN-CONTAINING PROTEIN YPR089W"/>
    <property type="match status" value="1"/>
</dbReference>
<dbReference type="RefSeq" id="XP_037141973.1">
    <property type="nucleotide sequence ID" value="XM_037286078.1"/>
</dbReference>
<evidence type="ECO:0000313" key="3">
    <source>
        <dbReference type="EMBL" id="QLG70245.1"/>
    </source>
</evidence>
<sequence>MLDDVWGAGSKLPVNSSEVSEKAELIKATVEQLRKPDGHEDPWVDLVLLMADAEEEEEELTTFAQLLANVRDVNDTKKTGVALIHYTIVYNHAPYIELLHNQCYSLDLDLNIYDKKVGLTPLMWCFQLMRANCCIELFSFIDELNFDLTSKDGTNTWDFVVPGSSFEEFLDQNNIFQYKLTAKPSELDSNTTFESAHLQQDDDFDKLNLQLAGMTVDAENAFFNDDNDTSGAKNIIKFSKFLEDFEFDKLLKDQYLEFSDYDIPQILDLLISLPEKYAHITTYPAALIFQCVRYADHKLNSKPLVESLIHLSLTRIIAAASNDLTIDTETTGDIVIQSYWLSAVSFLYYYFCRDDLFFKRYATVLQDIVNTIRALMIEITSSIHARLLPLIEPTILAYTTIDVVRQTLYKKDWNFFKKRKQTKHDLLEKEKKKETLPYYNSTMLKHLYPPSLEEQMKLSPMKVVQIFGALAYVLELHQSHQLFQQQCLSLSVEWFSSTLFNKILKNKRKKTLSRAHAVQIRLNLSSLEAWIKNNDLVVPKPNLVDDFMWQRFPYTLVCALGDINFSDPPVKNVATFKPVKTNVQSQEVPIVYDNTNSLFYYQPFHRIAHIHFERVFELLQWLQVATTLTNDDSLDATMELLPCLTPQQLLKVTDKYNYETEEPKFSSTLRKKLSTMVKAQTMRNDPYLVEQPKSLLALPTVAELTDTYTRSIDSRSFQPLLPIEIQDIVDELHDENTRLRKNHSYSSEKLGEEEQDNDSVDDDTDDKDRGKQSQYSGMVSDSYHTDVGDLQTADEYFKELDAPLATAQKPQWNNEEIEANPW</sequence>
<evidence type="ECO:0000256" key="1">
    <source>
        <dbReference type="SAM" id="MobiDB-lite"/>
    </source>
</evidence>
<feature type="domain" description="Dilute" evidence="2">
    <location>
        <begin position="314"/>
        <end position="679"/>
    </location>
</feature>
<feature type="region of interest" description="Disordered" evidence="1">
    <location>
        <begin position="801"/>
        <end position="822"/>
    </location>
</feature>
<dbReference type="InterPro" id="IPR052072">
    <property type="entry name" value="Vascular_dev_regulator"/>
</dbReference>
<dbReference type="PANTHER" id="PTHR16027:SF6">
    <property type="entry name" value="DILUTE DOMAIN-CONTAINING PROTEIN"/>
    <property type="match status" value="1"/>
</dbReference>
<dbReference type="AlphaFoldDB" id="A0A7H9AVF0"/>
<accession>A0A7H9AVF0</accession>